<comment type="caution">
    <text evidence="1">The sequence shown here is derived from an EMBL/GenBank/DDBJ whole genome shotgun (WGS) entry which is preliminary data.</text>
</comment>
<organism evidence="1 2">
    <name type="scientific">Dendrolimus kikuchii</name>
    <dbReference type="NCBI Taxonomy" id="765133"/>
    <lineage>
        <taxon>Eukaryota</taxon>
        <taxon>Metazoa</taxon>
        <taxon>Ecdysozoa</taxon>
        <taxon>Arthropoda</taxon>
        <taxon>Hexapoda</taxon>
        <taxon>Insecta</taxon>
        <taxon>Pterygota</taxon>
        <taxon>Neoptera</taxon>
        <taxon>Endopterygota</taxon>
        <taxon>Lepidoptera</taxon>
        <taxon>Glossata</taxon>
        <taxon>Ditrysia</taxon>
        <taxon>Bombycoidea</taxon>
        <taxon>Lasiocampidae</taxon>
        <taxon>Dendrolimus</taxon>
    </lineage>
</organism>
<evidence type="ECO:0000313" key="1">
    <source>
        <dbReference type="EMBL" id="KAJ0179224.1"/>
    </source>
</evidence>
<evidence type="ECO:0000313" key="2">
    <source>
        <dbReference type="Proteomes" id="UP000824533"/>
    </source>
</evidence>
<proteinExistence type="predicted"/>
<accession>A0ACC1D5J1</accession>
<keyword evidence="2" id="KW-1185">Reference proteome</keyword>
<name>A0ACC1D5J1_9NEOP</name>
<dbReference type="Proteomes" id="UP000824533">
    <property type="component" value="Linkage Group LG08"/>
</dbReference>
<protein>
    <submittedName>
        <fullName evidence="1">Uncharacterized protein</fullName>
    </submittedName>
</protein>
<dbReference type="EMBL" id="CM034394">
    <property type="protein sequence ID" value="KAJ0179224.1"/>
    <property type="molecule type" value="Genomic_DNA"/>
</dbReference>
<gene>
    <name evidence="1" type="ORF">K1T71_004936</name>
</gene>
<sequence length="494" mass="56563">MILLALVTVFVTLIIFSWIYYNRDMKKHNIPGSSPLPIIGNALDLLGDTAKFMRTLKKYTDNYGGIYRVYLFSSLYVVVNHPKYMEPILSSSDLIVKGKSYDFARPWLGDGILTTTGHKWRTHRKFLTPAFHFNILQNFLPVFCKNEKILIKKLSQLVGKNINLFPIIALTALDNVTESIMGVALNVQTNSESKYVNAVDAMSKIVIMRMKNPVLGENAIFNLLPYKRSQDNALKVIHGQSKRVIKARREELNRLNTTSLPDTSEYGIKNRHAFLDLLLLAEVEGKRLDDESVREEVDTFMFEGHDTTTSGLVFSLYCLAKHKEVQEKIYTELKEIFGDDLNRDPTYTELQQMKYLELVIKETLRLYPSVPLIERKITHDCNIAGSHVPKNTSLIIDIFHMQRNPEVYENPLDFIPERFEKPLKSPFAWVPFSAGPRNCIGQRFALMEMKVTIAAVIKNFEILPVDIEPLLSIELILRSSNGVHVKLQPRNQTA</sequence>
<reference evidence="1 2" key="1">
    <citation type="journal article" date="2021" name="Front. Genet.">
        <title>Chromosome-Level Genome Assembly Reveals Significant Gene Expansion in the Toll and IMD Signaling Pathways of Dendrolimus kikuchii.</title>
        <authorList>
            <person name="Zhou J."/>
            <person name="Wu P."/>
            <person name="Xiong Z."/>
            <person name="Liu N."/>
            <person name="Zhao N."/>
            <person name="Ji M."/>
            <person name="Qiu Y."/>
            <person name="Yang B."/>
        </authorList>
    </citation>
    <scope>NUCLEOTIDE SEQUENCE [LARGE SCALE GENOMIC DNA]</scope>
    <source>
        <strain evidence="1">Ann1</strain>
    </source>
</reference>